<proteinExistence type="predicted"/>
<sequence>MTETQTLPLFPLHTVLFPEGYLPLRIFETRYIDMVRQSLRESQPFGVVLLKQGGEVLQCETDLDTTEFNALGTMARIVDTDLAADGMLHIETRGLRRFRVERFWMARDGLIMGEVDPLSPAVVPEAAVEQLPRLTAFLERIMSDRDPHRAEPRFDDPVWVIYRLLERLPIKLEDRQRVLATDQLDLTVRHLSAMISALE</sequence>
<dbReference type="AlphaFoldDB" id="A0A191ZIL0"/>
<dbReference type="Pfam" id="PF02190">
    <property type="entry name" value="LON_substr_bdg"/>
    <property type="match status" value="1"/>
</dbReference>
<dbReference type="KEGG" id="haz:A9404_10430"/>
<name>A0A191ZIL0_9GAMM</name>
<protein>
    <recommendedName>
        <fullName evidence="1">Lon N-terminal domain-containing protein</fullName>
    </recommendedName>
</protein>
<dbReference type="PANTHER" id="PTHR46732">
    <property type="entry name" value="ATP-DEPENDENT PROTEASE LA (LON) DOMAIN PROTEIN"/>
    <property type="match status" value="1"/>
</dbReference>
<evidence type="ECO:0000313" key="3">
    <source>
        <dbReference type="Proteomes" id="UP000078596"/>
    </source>
</evidence>
<reference evidence="2 3" key="1">
    <citation type="submission" date="2016-06" db="EMBL/GenBank/DDBJ databases">
        <title>Insight into the functional genes involving in sulfur oxidation in Pearl River water.</title>
        <authorList>
            <person name="Luo J."/>
            <person name="Tan X."/>
            <person name="Lin W."/>
        </authorList>
    </citation>
    <scope>NUCLEOTIDE SEQUENCE [LARGE SCALE GENOMIC DNA]</scope>
    <source>
        <strain evidence="2 3">LS2</strain>
    </source>
</reference>
<dbReference type="Gene3D" id="2.30.130.40">
    <property type="entry name" value="LON domain-like"/>
    <property type="match status" value="1"/>
</dbReference>
<dbReference type="STRING" id="1860122.A9404_10430"/>
<organism evidence="2 3">
    <name type="scientific">Halothiobacillus diazotrophicus</name>
    <dbReference type="NCBI Taxonomy" id="1860122"/>
    <lineage>
        <taxon>Bacteria</taxon>
        <taxon>Pseudomonadati</taxon>
        <taxon>Pseudomonadota</taxon>
        <taxon>Gammaproteobacteria</taxon>
        <taxon>Chromatiales</taxon>
        <taxon>Halothiobacillaceae</taxon>
        <taxon>Halothiobacillus</taxon>
    </lineage>
</organism>
<feature type="domain" description="Lon N-terminal" evidence="1">
    <location>
        <begin position="4"/>
        <end position="199"/>
    </location>
</feature>
<dbReference type="Proteomes" id="UP000078596">
    <property type="component" value="Chromosome"/>
</dbReference>
<dbReference type="SMART" id="SM00464">
    <property type="entry name" value="LON"/>
    <property type="match status" value="1"/>
</dbReference>
<dbReference type="OrthoDB" id="8558970at2"/>
<dbReference type="SUPFAM" id="SSF88697">
    <property type="entry name" value="PUA domain-like"/>
    <property type="match status" value="1"/>
</dbReference>
<dbReference type="PROSITE" id="PS51787">
    <property type="entry name" value="LON_N"/>
    <property type="match status" value="1"/>
</dbReference>
<keyword evidence="3" id="KW-1185">Reference proteome</keyword>
<dbReference type="PANTHER" id="PTHR46732:SF8">
    <property type="entry name" value="ATP-DEPENDENT PROTEASE LA (LON) DOMAIN PROTEIN"/>
    <property type="match status" value="1"/>
</dbReference>
<accession>A0A191ZIL0</accession>
<dbReference type="InterPro" id="IPR003111">
    <property type="entry name" value="Lon_prtase_N"/>
</dbReference>
<evidence type="ECO:0000259" key="1">
    <source>
        <dbReference type="PROSITE" id="PS51787"/>
    </source>
</evidence>
<evidence type="ECO:0000313" key="2">
    <source>
        <dbReference type="EMBL" id="ANJ67736.1"/>
    </source>
</evidence>
<dbReference type="RefSeq" id="WP_066101202.1">
    <property type="nucleotide sequence ID" value="NZ_CP016027.1"/>
</dbReference>
<dbReference type="EMBL" id="CP016027">
    <property type="protein sequence ID" value="ANJ67736.1"/>
    <property type="molecule type" value="Genomic_DNA"/>
</dbReference>
<dbReference type="InterPro" id="IPR015947">
    <property type="entry name" value="PUA-like_sf"/>
</dbReference>
<gene>
    <name evidence="2" type="ORF">A9404_10430</name>
</gene>
<dbReference type="InterPro" id="IPR046336">
    <property type="entry name" value="Lon_prtase_N_sf"/>
</dbReference>